<protein>
    <recommendedName>
        <fullName evidence="5">Molybdopterin molybdenumtransferase</fullName>
        <ecNumber evidence="5">2.10.1.1</ecNumber>
    </recommendedName>
</protein>
<feature type="domain" description="MoaB/Mog" evidence="6">
    <location>
        <begin position="162"/>
        <end position="293"/>
    </location>
</feature>
<keyword evidence="5" id="KW-0501">Molybdenum cofactor biosynthesis</keyword>
<reference evidence="7" key="1">
    <citation type="submission" date="2022-06" db="EMBL/GenBank/DDBJ databases">
        <title>Whole genome shotgun sequencing (WGS) of Rathayibacter sp. ZW T2_19, isolated from stored onions (Allium cepa).</title>
        <authorList>
            <person name="Stoll D.A."/>
            <person name="Huch M."/>
        </authorList>
    </citation>
    <scope>NUCLEOTIDE SEQUENCE</scope>
    <source>
        <strain evidence="7">ZW T2_19</strain>
    </source>
</reference>
<keyword evidence="8" id="KW-1185">Reference proteome</keyword>
<comment type="function">
    <text evidence="1 5">Catalyzes the insertion of molybdate into adenylated molybdopterin with the concomitant release of AMP.</text>
</comment>
<dbReference type="SMART" id="SM00852">
    <property type="entry name" value="MoCF_biosynth"/>
    <property type="match status" value="1"/>
</dbReference>
<dbReference type="EMBL" id="JAMRYM010000160">
    <property type="protein sequence ID" value="MCM6764451.1"/>
    <property type="molecule type" value="Genomic_DNA"/>
</dbReference>
<dbReference type="InterPro" id="IPR001453">
    <property type="entry name" value="MoaB/Mog_dom"/>
</dbReference>
<dbReference type="Gene3D" id="3.40.980.10">
    <property type="entry name" value="MoaB/Mog-like domain"/>
    <property type="match status" value="1"/>
</dbReference>
<evidence type="ECO:0000256" key="2">
    <source>
        <dbReference type="ARBA" id="ARBA00010763"/>
    </source>
</evidence>
<organism evidence="7 8">
    <name type="scientific">Rathayibacter rubneri</name>
    <dbReference type="NCBI Taxonomy" id="2950106"/>
    <lineage>
        <taxon>Bacteria</taxon>
        <taxon>Bacillati</taxon>
        <taxon>Actinomycetota</taxon>
        <taxon>Actinomycetes</taxon>
        <taxon>Micrococcales</taxon>
        <taxon>Microbacteriaceae</taxon>
        <taxon>Rathayibacter</taxon>
    </lineage>
</organism>
<comment type="cofactor">
    <cofactor evidence="5">
        <name>Mg(2+)</name>
        <dbReference type="ChEBI" id="CHEBI:18420"/>
    </cofactor>
</comment>
<dbReference type="InterPro" id="IPR038987">
    <property type="entry name" value="MoeA-like"/>
</dbReference>
<dbReference type="Gene3D" id="3.90.105.10">
    <property type="entry name" value="Molybdopterin biosynthesis moea protein, domain 2"/>
    <property type="match status" value="1"/>
</dbReference>
<dbReference type="Gene3D" id="2.170.190.11">
    <property type="entry name" value="Molybdopterin biosynthesis moea protein, domain 3"/>
    <property type="match status" value="1"/>
</dbReference>
<dbReference type="InterPro" id="IPR036135">
    <property type="entry name" value="MoeA_linker/N_sf"/>
</dbReference>
<evidence type="ECO:0000256" key="4">
    <source>
        <dbReference type="ARBA" id="ARBA00047317"/>
    </source>
</evidence>
<comment type="similarity">
    <text evidence="2 5">Belongs to the MoeA family.</text>
</comment>
<comment type="pathway">
    <text evidence="5">Cofactor biosynthesis; molybdopterin biosynthesis.</text>
</comment>
<evidence type="ECO:0000256" key="1">
    <source>
        <dbReference type="ARBA" id="ARBA00002901"/>
    </source>
</evidence>
<evidence type="ECO:0000313" key="7">
    <source>
        <dbReference type="EMBL" id="MCM6764451.1"/>
    </source>
</evidence>
<evidence type="ECO:0000256" key="3">
    <source>
        <dbReference type="ARBA" id="ARBA00022505"/>
    </source>
</evidence>
<keyword evidence="5" id="KW-0479">Metal-binding</keyword>
<evidence type="ECO:0000256" key="5">
    <source>
        <dbReference type="RuleBase" id="RU365090"/>
    </source>
</evidence>
<comment type="caution">
    <text evidence="7">The sequence shown here is derived from an EMBL/GenBank/DDBJ whole genome shotgun (WGS) entry which is preliminary data.</text>
</comment>
<dbReference type="Pfam" id="PF00994">
    <property type="entry name" value="MoCF_biosynth"/>
    <property type="match status" value="1"/>
</dbReference>
<keyword evidence="3 5" id="KW-0500">Molybdenum</keyword>
<proteinExistence type="inferred from homology"/>
<evidence type="ECO:0000259" key="6">
    <source>
        <dbReference type="SMART" id="SM00852"/>
    </source>
</evidence>
<dbReference type="SUPFAM" id="SSF63882">
    <property type="entry name" value="MoeA N-terminal region -like"/>
    <property type="match status" value="1"/>
</dbReference>
<keyword evidence="5" id="KW-0808">Transferase</keyword>
<keyword evidence="5" id="KW-0460">Magnesium</keyword>
<dbReference type="GO" id="GO:0006777">
    <property type="term" value="P:Mo-molybdopterin cofactor biosynthetic process"/>
    <property type="evidence" value="ECO:0007669"/>
    <property type="project" value="UniProtKB-UniRule"/>
</dbReference>
<dbReference type="Proteomes" id="UP001155240">
    <property type="component" value="Unassembled WGS sequence"/>
</dbReference>
<dbReference type="SUPFAM" id="SSF53218">
    <property type="entry name" value="Molybdenum cofactor biosynthesis proteins"/>
    <property type="match status" value="1"/>
</dbReference>
<dbReference type="InterPro" id="IPR036425">
    <property type="entry name" value="MoaB/Mog-like_dom_sf"/>
</dbReference>
<dbReference type="PANTHER" id="PTHR10192:SF5">
    <property type="entry name" value="GEPHYRIN"/>
    <property type="match status" value="1"/>
</dbReference>
<dbReference type="Pfam" id="PF03453">
    <property type="entry name" value="MoeA_N"/>
    <property type="match status" value="1"/>
</dbReference>
<dbReference type="GO" id="GO:0046872">
    <property type="term" value="F:metal ion binding"/>
    <property type="evidence" value="ECO:0007669"/>
    <property type="project" value="UniProtKB-UniRule"/>
</dbReference>
<comment type="catalytic activity">
    <reaction evidence="4">
        <text>adenylyl-molybdopterin + molybdate = Mo-molybdopterin + AMP + H(+)</text>
        <dbReference type="Rhea" id="RHEA:35047"/>
        <dbReference type="ChEBI" id="CHEBI:15378"/>
        <dbReference type="ChEBI" id="CHEBI:36264"/>
        <dbReference type="ChEBI" id="CHEBI:62727"/>
        <dbReference type="ChEBI" id="CHEBI:71302"/>
        <dbReference type="ChEBI" id="CHEBI:456215"/>
        <dbReference type="EC" id="2.10.1.1"/>
    </reaction>
</comment>
<dbReference type="PANTHER" id="PTHR10192">
    <property type="entry name" value="MOLYBDOPTERIN BIOSYNTHESIS PROTEIN"/>
    <property type="match status" value="1"/>
</dbReference>
<dbReference type="GO" id="GO:0005829">
    <property type="term" value="C:cytosol"/>
    <property type="evidence" value="ECO:0007669"/>
    <property type="project" value="TreeGrafter"/>
</dbReference>
<dbReference type="InterPro" id="IPR005110">
    <property type="entry name" value="MoeA_linker/N"/>
</dbReference>
<dbReference type="GO" id="GO:0061599">
    <property type="term" value="F:molybdopterin molybdotransferase activity"/>
    <property type="evidence" value="ECO:0007669"/>
    <property type="project" value="UniProtKB-UniRule"/>
</dbReference>
<dbReference type="EC" id="2.10.1.1" evidence="5"/>
<gene>
    <name evidence="7" type="ORF">NB037_18715</name>
</gene>
<dbReference type="AlphaFoldDB" id="A0A9X2E270"/>
<sequence length="293" mass="29602">MSAHRHEATDWDDARRRAADAVAVGPVVEVPLLAARGAVLAGSVAATRPLPHYDSSAMDGWAVRGAGPWRLADGVATGIVTGGVVPDWCDAVVPTEQGVVSDGVLSSSAVLPHGRHVRRAGDEAPAGTLLVGAGTRLTPAHLALLAVAGVDRVDVRRPCLVDLLLTGDEIDTEGAPVAGRVRDAFTPLLPPFVEGVGGAVGDIDRLGDDDHAIAARLSAGTAPIRLTTGGTGRSRADSVRRALTLVGATVLVDGVDMRPGHPTMLAVLPGGALVIALPGNPLAALLAASGFPG</sequence>
<dbReference type="RefSeq" id="WP_251948459.1">
    <property type="nucleotide sequence ID" value="NZ_JAMRYM010000160.1"/>
</dbReference>
<name>A0A9X2E270_9MICO</name>
<evidence type="ECO:0000313" key="8">
    <source>
        <dbReference type="Proteomes" id="UP001155240"/>
    </source>
</evidence>
<feature type="non-terminal residue" evidence="7">
    <location>
        <position position="293"/>
    </location>
</feature>
<accession>A0A9X2E270</accession>